<dbReference type="Proteomes" id="UP000233720">
    <property type="component" value="Unassembled WGS sequence"/>
</dbReference>
<dbReference type="EMBL" id="PHKV01000002">
    <property type="protein sequence ID" value="PKV13309.1"/>
    <property type="molecule type" value="Genomic_DNA"/>
</dbReference>
<dbReference type="AlphaFoldDB" id="A0A2N3RLD5"/>
<evidence type="ECO:0000313" key="1">
    <source>
        <dbReference type="EMBL" id="PKV13309.1"/>
    </source>
</evidence>
<evidence type="ECO:0000313" key="4">
    <source>
        <dbReference type="Proteomes" id="UP000233748"/>
    </source>
</evidence>
<dbReference type="RefSeq" id="WP_101362874.1">
    <property type="nucleotide sequence ID" value="NZ_PHKV01000002.1"/>
</dbReference>
<keyword evidence="4" id="KW-1185">Reference proteome</keyword>
<evidence type="ECO:0000313" key="2">
    <source>
        <dbReference type="EMBL" id="PKV17586.1"/>
    </source>
</evidence>
<proteinExistence type="predicted"/>
<reference evidence="3 4" key="1">
    <citation type="submission" date="2017-11" db="EMBL/GenBank/DDBJ databases">
        <title>Xanthomonas prunicola sp. nov., a novel pathogen that affects nectarine (Prunus persica var. nectarine) trees.</title>
        <authorList>
            <person name="Lopez M."/>
            <person name="Lopez-Soriano P."/>
            <person name="Garita-Cambronero J."/>
            <person name="Beltran C."/>
            <person name="Taghouti G."/>
            <person name="Portier P."/>
            <person name="Cubero J."/>
            <person name="Fischer-Le Saux M."/>
            <person name="Marco-Noales E."/>
        </authorList>
    </citation>
    <scope>NUCLEOTIDE SEQUENCE [LARGE SCALE GENOMIC DNA]</scope>
    <source>
        <strain evidence="1 3">CFBP8353</strain>
        <strain evidence="2 4">CFBP8354</strain>
    </source>
</reference>
<accession>A0A2N3RLD5</accession>
<dbReference type="Proteomes" id="UP000233748">
    <property type="component" value="Unassembled WGS sequence"/>
</dbReference>
<comment type="caution">
    <text evidence="1">The sequence shown here is derived from an EMBL/GenBank/DDBJ whole genome shotgun (WGS) entry which is preliminary data.</text>
</comment>
<evidence type="ECO:0000313" key="3">
    <source>
        <dbReference type="Proteomes" id="UP000233720"/>
    </source>
</evidence>
<sequence length="90" mass="9755">MAQPKPQRLGTLQGGAILSWPGQSAAKRIAFANVQLTPLFVGVFRSVDVSIPWIAGTDAIVGTYRHPRAKCNVRQRARPLSSRCHPVHAA</sequence>
<dbReference type="EMBL" id="PHKW01000002">
    <property type="protein sequence ID" value="PKV17586.1"/>
    <property type="molecule type" value="Genomic_DNA"/>
</dbReference>
<organism evidence="1 3">
    <name type="scientific">Xanthomonas prunicola</name>
    <dbReference type="NCBI Taxonomy" id="2053930"/>
    <lineage>
        <taxon>Bacteria</taxon>
        <taxon>Pseudomonadati</taxon>
        <taxon>Pseudomonadota</taxon>
        <taxon>Gammaproteobacteria</taxon>
        <taxon>Lysobacterales</taxon>
        <taxon>Lysobacteraceae</taxon>
        <taxon>Xanthomonas</taxon>
    </lineage>
</organism>
<name>A0A2N3RLD5_9XANT</name>
<gene>
    <name evidence="1" type="ORF">XpruCFBP8353_08775</name>
    <name evidence="2" type="ORF">XpruCFBP8354_08775</name>
</gene>
<protein>
    <submittedName>
        <fullName evidence="1">Uncharacterized protein</fullName>
    </submittedName>
</protein>